<evidence type="ECO:0000256" key="1">
    <source>
        <dbReference type="SAM" id="SignalP"/>
    </source>
</evidence>
<proteinExistence type="predicted"/>
<feature type="signal peptide" evidence="1">
    <location>
        <begin position="1"/>
        <end position="21"/>
    </location>
</feature>
<evidence type="ECO:0000313" key="2">
    <source>
        <dbReference type="EMBL" id="QNR22714.1"/>
    </source>
</evidence>
<name>A0A7H0VAG6_9FLAO</name>
<feature type="chain" id="PRO_5028827009" description="Lipoprotein" evidence="1">
    <location>
        <begin position="22"/>
        <end position="174"/>
    </location>
</feature>
<keyword evidence="3" id="KW-1185">Reference proteome</keyword>
<protein>
    <recommendedName>
        <fullName evidence="4">Lipoprotein</fullName>
    </recommendedName>
</protein>
<keyword evidence="1" id="KW-0732">Signal</keyword>
<organism evidence="2 3">
    <name type="scientific">Croceimicrobium hydrocarbonivorans</name>
    <dbReference type="NCBI Taxonomy" id="2761580"/>
    <lineage>
        <taxon>Bacteria</taxon>
        <taxon>Pseudomonadati</taxon>
        <taxon>Bacteroidota</taxon>
        <taxon>Flavobacteriia</taxon>
        <taxon>Flavobacteriales</taxon>
        <taxon>Owenweeksiaceae</taxon>
        <taxon>Croceimicrobium</taxon>
    </lineage>
</organism>
<dbReference type="KEGG" id="chyd:H4K34_10005"/>
<sequence length="174" mass="18581">MKTTFKLFLAIAGLGAIVIVACEKSAISMNQEASIDESLSKAPGEVPSPRERTFIFGTRSKPCDCDGNNDGNDGCDGTRGICIIIHFGIDGGNRPLGENIGLGSFTFTDPGKDIRLSILEDQSVINPLLDTLFTVQSDMPIPEAIIAGGYTIKQGVYPIDYSRNPLGEVVLKSK</sequence>
<dbReference type="Proteomes" id="UP000516305">
    <property type="component" value="Chromosome"/>
</dbReference>
<reference evidence="2 3" key="1">
    <citation type="submission" date="2020-08" db="EMBL/GenBank/DDBJ databases">
        <title>Croceimicrobium hydrocarbonivorans gen. nov., sp. nov., a novel marine bacterium isolated from a bacterial consortium that degrades polyethylene terephthalate.</title>
        <authorList>
            <person name="Liu R."/>
        </authorList>
    </citation>
    <scope>NUCLEOTIDE SEQUENCE [LARGE SCALE GENOMIC DNA]</scope>
    <source>
        <strain evidence="2 3">A20-9</strain>
    </source>
</reference>
<dbReference type="AlphaFoldDB" id="A0A7H0VAG6"/>
<dbReference type="RefSeq" id="WP_210757281.1">
    <property type="nucleotide sequence ID" value="NZ_CP060139.1"/>
</dbReference>
<gene>
    <name evidence="2" type="ORF">H4K34_10005</name>
</gene>
<dbReference type="EMBL" id="CP060139">
    <property type="protein sequence ID" value="QNR22714.1"/>
    <property type="molecule type" value="Genomic_DNA"/>
</dbReference>
<evidence type="ECO:0008006" key="4">
    <source>
        <dbReference type="Google" id="ProtNLM"/>
    </source>
</evidence>
<dbReference type="PROSITE" id="PS51257">
    <property type="entry name" value="PROKAR_LIPOPROTEIN"/>
    <property type="match status" value="1"/>
</dbReference>
<accession>A0A7H0VAG6</accession>
<evidence type="ECO:0000313" key="3">
    <source>
        <dbReference type="Proteomes" id="UP000516305"/>
    </source>
</evidence>